<dbReference type="InterPro" id="IPR011006">
    <property type="entry name" value="CheY-like_superfamily"/>
</dbReference>
<comment type="caution">
    <text evidence="6">The sequence shown here is derived from an EMBL/GenBank/DDBJ whole genome shotgun (WGS) entry which is preliminary data.</text>
</comment>
<feature type="domain" description="Response regulatory" evidence="5">
    <location>
        <begin position="4"/>
        <end position="122"/>
    </location>
</feature>
<protein>
    <submittedName>
        <fullName evidence="6">Response regulator</fullName>
    </submittedName>
</protein>
<feature type="compositionally biased region" description="Low complexity" evidence="4">
    <location>
        <begin position="157"/>
        <end position="173"/>
    </location>
</feature>
<sequence>MPTKILAIDDSKTMRLAIKITFAAEDYDVVAVSKGSEAVARAKQMPADVLIVDAALAAGEPSGYEVVRAVRADPDTAHIPVLLLVSNQVGIDDAQVQACGANGAMTKPFDTQEMLEKVTALAQGKSISSGKSVPKAAPGPQPTAAPARPAPAPAPTPVAAAPTPAAARPVQAPSTPPAAAPKPAVAATPAARPAAATATGGNKNFPAAFASGEDMASKIPIATPIPFAPADAPTAGMLKRLQAAGGAGAGLDPKAVQALLSLSRDVIEQVVWEVVPDMAEQILARGQQARH</sequence>
<dbReference type="Gene3D" id="3.40.50.2300">
    <property type="match status" value="1"/>
</dbReference>
<dbReference type="Proteomes" id="UP001217838">
    <property type="component" value="Unassembled WGS sequence"/>
</dbReference>
<evidence type="ECO:0000313" key="6">
    <source>
        <dbReference type="EMBL" id="MDC0671167.1"/>
    </source>
</evidence>
<evidence type="ECO:0000313" key="7">
    <source>
        <dbReference type="Proteomes" id="UP001217838"/>
    </source>
</evidence>
<keyword evidence="7" id="KW-1185">Reference proteome</keyword>
<dbReference type="SUPFAM" id="SSF52172">
    <property type="entry name" value="CheY-like"/>
    <property type="match status" value="1"/>
</dbReference>
<evidence type="ECO:0000256" key="2">
    <source>
        <dbReference type="ARBA" id="ARBA00023012"/>
    </source>
</evidence>
<feature type="compositionally biased region" description="Pro residues" evidence="4">
    <location>
        <begin position="137"/>
        <end position="156"/>
    </location>
</feature>
<evidence type="ECO:0000259" key="5">
    <source>
        <dbReference type="PROSITE" id="PS50110"/>
    </source>
</evidence>
<dbReference type="InterPro" id="IPR001789">
    <property type="entry name" value="Sig_transdc_resp-reg_receiver"/>
</dbReference>
<dbReference type="Pfam" id="PF00072">
    <property type="entry name" value="Response_reg"/>
    <property type="match status" value="1"/>
</dbReference>
<dbReference type="EMBL" id="JAQNDN010000014">
    <property type="protein sequence ID" value="MDC0671167.1"/>
    <property type="molecule type" value="Genomic_DNA"/>
</dbReference>
<organism evidence="6 7">
    <name type="scientific">Nannocystis radixulma</name>
    <dbReference type="NCBI Taxonomy" id="2995305"/>
    <lineage>
        <taxon>Bacteria</taxon>
        <taxon>Pseudomonadati</taxon>
        <taxon>Myxococcota</taxon>
        <taxon>Polyangia</taxon>
        <taxon>Nannocystales</taxon>
        <taxon>Nannocystaceae</taxon>
        <taxon>Nannocystis</taxon>
    </lineage>
</organism>
<dbReference type="PANTHER" id="PTHR44591">
    <property type="entry name" value="STRESS RESPONSE REGULATOR PROTEIN 1"/>
    <property type="match status" value="1"/>
</dbReference>
<evidence type="ECO:0000256" key="1">
    <source>
        <dbReference type="ARBA" id="ARBA00022553"/>
    </source>
</evidence>
<dbReference type="InterPro" id="IPR050595">
    <property type="entry name" value="Bact_response_regulator"/>
</dbReference>
<keyword evidence="2" id="KW-0902">Two-component regulatory system</keyword>
<dbReference type="PANTHER" id="PTHR44591:SF14">
    <property type="entry name" value="PROTEIN PILG"/>
    <property type="match status" value="1"/>
</dbReference>
<dbReference type="SMART" id="SM00448">
    <property type="entry name" value="REC"/>
    <property type="match status" value="1"/>
</dbReference>
<dbReference type="RefSeq" id="WP_272001253.1">
    <property type="nucleotide sequence ID" value="NZ_JAQNDN010000014.1"/>
</dbReference>
<name>A0ABT5BDM9_9BACT</name>
<evidence type="ECO:0000256" key="4">
    <source>
        <dbReference type="SAM" id="MobiDB-lite"/>
    </source>
</evidence>
<feature type="compositionally biased region" description="Low complexity" evidence="4">
    <location>
        <begin position="181"/>
        <end position="199"/>
    </location>
</feature>
<feature type="region of interest" description="Disordered" evidence="4">
    <location>
        <begin position="122"/>
        <end position="199"/>
    </location>
</feature>
<feature type="modified residue" description="4-aspartylphosphate" evidence="3">
    <location>
        <position position="53"/>
    </location>
</feature>
<keyword evidence="1 3" id="KW-0597">Phosphoprotein</keyword>
<gene>
    <name evidence="6" type="ORF">POL58_25650</name>
</gene>
<accession>A0ABT5BDM9</accession>
<evidence type="ECO:0000256" key="3">
    <source>
        <dbReference type="PROSITE-ProRule" id="PRU00169"/>
    </source>
</evidence>
<proteinExistence type="predicted"/>
<dbReference type="PROSITE" id="PS50110">
    <property type="entry name" value="RESPONSE_REGULATORY"/>
    <property type="match status" value="1"/>
</dbReference>
<reference evidence="6 7" key="1">
    <citation type="submission" date="2022-11" db="EMBL/GenBank/DDBJ databases">
        <title>Minimal conservation of predation-associated metabolite biosynthetic gene clusters underscores biosynthetic potential of Myxococcota including descriptions for ten novel species: Archangium lansinium sp. nov., Myxococcus landrumus sp. nov., Nannocystis bai.</title>
        <authorList>
            <person name="Ahearne A."/>
            <person name="Stevens C."/>
            <person name="Dowd S."/>
        </authorList>
    </citation>
    <scope>NUCLEOTIDE SEQUENCE [LARGE SCALE GENOMIC DNA]</scope>
    <source>
        <strain evidence="6 7">NCELM</strain>
    </source>
</reference>